<evidence type="ECO:0000313" key="3">
    <source>
        <dbReference type="Proteomes" id="UP001460270"/>
    </source>
</evidence>
<feature type="transmembrane region" description="Helical" evidence="1">
    <location>
        <begin position="13"/>
        <end position="33"/>
    </location>
</feature>
<name>A0AAW0MX34_9GOBI</name>
<keyword evidence="3" id="KW-1185">Reference proteome</keyword>
<keyword evidence="1" id="KW-0812">Transmembrane</keyword>
<organism evidence="2 3">
    <name type="scientific">Mugilogobius chulae</name>
    <name type="common">yellowstripe goby</name>
    <dbReference type="NCBI Taxonomy" id="88201"/>
    <lineage>
        <taxon>Eukaryota</taxon>
        <taxon>Metazoa</taxon>
        <taxon>Chordata</taxon>
        <taxon>Craniata</taxon>
        <taxon>Vertebrata</taxon>
        <taxon>Euteleostomi</taxon>
        <taxon>Actinopterygii</taxon>
        <taxon>Neopterygii</taxon>
        <taxon>Teleostei</taxon>
        <taxon>Neoteleostei</taxon>
        <taxon>Acanthomorphata</taxon>
        <taxon>Gobiaria</taxon>
        <taxon>Gobiiformes</taxon>
        <taxon>Gobioidei</taxon>
        <taxon>Gobiidae</taxon>
        <taxon>Gobionellinae</taxon>
        <taxon>Mugilogobius</taxon>
    </lineage>
</organism>
<protein>
    <submittedName>
        <fullName evidence="2">Uncharacterized protein</fullName>
    </submittedName>
</protein>
<accession>A0AAW0MX34</accession>
<dbReference type="EMBL" id="JBBPFD010000019">
    <property type="protein sequence ID" value="KAK7886651.1"/>
    <property type="molecule type" value="Genomic_DNA"/>
</dbReference>
<gene>
    <name evidence="2" type="ORF">WMY93_026272</name>
</gene>
<sequence length="83" mass="9522">MTKKWHHSNSLHVFAWTVVPIALLCIAVIVVMYNKRKHNTESVNQADIGLTHVYANAHHHESKSKREVITTNDSFYNLLQAVN</sequence>
<keyword evidence="1" id="KW-0472">Membrane</keyword>
<proteinExistence type="predicted"/>
<dbReference type="AlphaFoldDB" id="A0AAW0MX34"/>
<comment type="caution">
    <text evidence="2">The sequence shown here is derived from an EMBL/GenBank/DDBJ whole genome shotgun (WGS) entry which is preliminary data.</text>
</comment>
<evidence type="ECO:0000256" key="1">
    <source>
        <dbReference type="SAM" id="Phobius"/>
    </source>
</evidence>
<keyword evidence="1" id="KW-1133">Transmembrane helix</keyword>
<dbReference type="Proteomes" id="UP001460270">
    <property type="component" value="Unassembled WGS sequence"/>
</dbReference>
<reference evidence="3" key="1">
    <citation type="submission" date="2024-04" db="EMBL/GenBank/DDBJ databases">
        <title>Salinicola lusitanus LLJ914,a marine bacterium isolated from the Okinawa Trough.</title>
        <authorList>
            <person name="Li J."/>
        </authorList>
    </citation>
    <scope>NUCLEOTIDE SEQUENCE [LARGE SCALE GENOMIC DNA]</scope>
</reference>
<evidence type="ECO:0000313" key="2">
    <source>
        <dbReference type="EMBL" id="KAK7886651.1"/>
    </source>
</evidence>